<sequence>FFSLPRSTLLLLLHSRAPIGLSCAAPRQRFDSRGSTVGDRRATPWQRDPALARKCFECTRTHVCAHTRPSRTPEDRTS</sequence>
<evidence type="ECO:0008006" key="3">
    <source>
        <dbReference type="Google" id="ProtNLM"/>
    </source>
</evidence>
<dbReference type="EMBL" id="GEDV01001333">
    <property type="protein sequence ID" value="JAP87224.1"/>
    <property type="molecule type" value="Transcribed_RNA"/>
</dbReference>
<feature type="chain" id="PRO_5007287005" description="Secreted protein" evidence="1">
    <location>
        <begin position="25"/>
        <end position="78"/>
    </location>
</feature>
<dbReference type="AlphaFoldDB" id="A0A131Z7C7"/>
<organism evidence="2">
    <name type="scientific">Rhipicephalus appendiculatus</name>
    <name type="common">Brown ear tick</name>
    <dbReference type="NCBI Taxonomy" id="34631"/>
    <lineage>
        <taxon>Eukaryota</taxon>
        <taxon>Metazoa</taxon>
        <taxon>Ecdysozoa</taxon>
        <taxon>Arthropoda</taxon>
        <taxon>Chelicerata</taxon>
        <taxon>Arachnida</taxon>
        <taxon>Acari</taxon>
        <taxon>Parasitiformes</taxon>
        <taxon>Ixodida</taxon>
        <taxon>Ixodoidea</taxon>
        <taxon>Ixodidae</taxon>
        <taxon>Rhipicephalinae</taxon>
        <taxon>Rhipicephalus</taxon>
        <taxon>Rhipicephalus</taxon>
    </lineage>
</organism>
<keyword evidence="1" id="KW-0732">Signal</keyword>
<feature type="non-terminal residue" evidence="2">
    <location>
        <position position="1"/>
    </location>
</feature>
<proteinExistence type="predicted"/>
<accession>A0A131Z7C7</accession>
<reference evidence="2" key="1">
    <citation type="journal article" date="2016" name="Ticks Tick Borne Dis.">
        <title>De novo assembly and annotation of the salivary gland transcriptome of Rhipicephalus appendiculatus male and female ticks during blood feeding.</title>
        <authorList>
            <person name="de Castro M.H."/>
            <person name="de Klerk D."/>
            <person name="Pienaar R."/>
            <person name="Latif A.A."/>
            <person name="Rees D.J."/>
            <person name="Mans B.J."/>
        </authorList>
    </citation>
    <scope>NUCLEOTIDE SEQUENCE</scope>
    <source>
        <tissue evidence="2">Salivary glands</tissue>
    </source>
</reference>
<feature type="signal peptide" evidence="1">
    <location>
        <begin position="1"/>
        <end position="24"/>
    </location>
</feature>
<evidence type="ECO:0000256" key="1">
    <source>
        <dbReference type="SAM" id="SignalP"/>
    </source>
</evidence>
<evidence type="ECO:0000313" key="2">
    <source>
        <dbReference type="EMBL" id="JAP87224.1"/>
    </source>
</evidence>
<protein>
    <recommendedName>
        <fullName evidence="3">Secreted protein</fullName>
    </recommendedName>
</protein>
<name>A0A131Z7C7_RHIAP</name>